<dbReference type="Pfam" id="PF13511">
    <property type="entry name" value="DUF4124"/>
    <property type="match status" value="1"/>
</dbReference>
<evidence type="ECO:0000259" key="3">
    <source>
        <dbReference type="Pfam" id="PF13511"/>
    </source>
</evidence>
<feature type="compositionally biased region" description="Basic and acidic residues" evidence="1">
    <location>
        <begin position="128"/>
        <end position="140"/>
    </location>
</feature>
<name>A0A1A8XN51_9PROT</name>
<evidence type="ECO:0000313" key="4">
    <source>
        <dbReference type="EMBL" id="SBT05373.1"/>
    </source>
</evidence>
<evidence type="ECO:0000256" key="2">
    <source>
        <dbReference type="SAM" id="SignalP"/>
    </source>
</evidence>
<dbReference type="AlphaFoldDB" id="A0A1A8XN51"/>
<feature type="compositionally biased region" description="Polar residues" evidence="1">
    <location>
        <begin position="45"/>
        <end position="60"/>
    </location>
</feature>
<gene>
    <name evidence="4" type="ORF">ACCAA_200118</name>
</gene>
<feature type="region of interest" description="Disordered" evidence="1">
    <location>
        <begin position="112"/>
        <end position="154"/>
    </location>
</feature>
<keyword evidence="2" id="KW-0732">Signal</keyword>
<feature type="signal peptide" evidence="2">
    <location>
        <begin position="1"/>
        <end position="22"/>
    </location>
</feature>
<dbReference type="Proteomes" id="UP000199169">
    <property type="component" value="Unassembled WGS sequence"/>
</dbReference>
<feature type="domain" description="DUF4124" evidence="3">
    <location>
        <begin position="13"/>
        <end position="65"/>
    </location>
</feature>
<keyword evidence="5" id="KW-1185">Reference proteome</keyword>
<proteinExistence type="predicted"/>
<organism evidence="4 5">
    <name type="scientific">Candidatus Accumulibacter aalborgensis</name>
    <dbReference type="NCBI Taxonomy" id="1860102"/>
    <lineage>
        <taxon>Bacteria</taxon>
        <taxon>Pseudomonadati</taxon>
        <taxon>Pseudomonadota</taxon>
        <taxon>Betaproteobacteria</taxon>
        <taxon>Candidatus Accumulibacter</taxon>
    </lineage>
</organism>
<evidence type="ECO:0000256" key="1">
    <source>
        <dbReference type="SAM" id="MobiDB-lite"/>
    </source>
</evidence>
<accession>A0A1A8XN51</accession>
<feature type="chain" id="PRO_5008381584" description="DUF4124 domain-containing protein" evidence="2">
    <location>
        <begin position="23"/>
        <end position="167"/>
    </location>
</feature>
<feature type="region of interest" description="Disordered" evidence="1">
    <location>
        <begin position="45"/>
        <end position="72"/>
    </location>
</feature>
<dbReference type="EMBL" id="FLQX01000095">
    <property type="protein sequence ID" value="SBT05373.1"/>
    <property type="molecule type" value="Genomic_DNA"/>
</dbReference>
<dbReference type="InterPro" id="IPR025392">
    <property type="entry name" value="DUF4124"/>
</dbReference>
<reference evidence="4 5" key="1">
    <citation type="submission" date="2016-06" db="EMBL/GenBank/DDBJ databases">
        <authorList>
            <person name="Kjaerup R.B."/>
            <person name="Dalgaard T.S."/>
            <person name="Juul-Madsen H.R."/>
        </authorList>
    </citation>
    <scope>NUCLEOTIDE SEQUENCE [LARGE SCALE GENOMIC DNA]</scope>
    <source>
        <strain evidence="4">3</strain>
    </source>
</reference>
<protein>
    <recommendedName>
        <fullName evidence="3">DUF4124 domain-containing protein</fullName>
    </recommendedName>
</protein>
<evidence type="ECO:0000313" key="5">
    <source>
        <dbReference type="Proteomes" id="UP000199169"/>
    </source>
</evidence>
<dbReference type="RefSeq" id="WP_186406517.1">
    <property type="nucleotide sequence ID" value="NZ_FLQX01000095.1"/>
</dbReference>
<sequence>MPRTVVSIILSSLLVFPLTAIAQAHYKCRTASGGTIVSDLPCPSETRQGQAAYNASQARQYSDPEATPAPGAADARMIDDTAAEAPGTSDLDKVKGLAVTPENWQTIFEAEQPVTRRTDADLQADSKTSPECKSARRSYDTEASSTPRNRAAIAATKRAMYSACGDE</sequence>